<organism evidence="5 6">
    <name type="scientific">Ilex paraguariensis</name>
    <name type="common">yerba mate</name>
    <dbReference type="NCBI Taxonomy" id="185542"/>
    <lineage>
        <taxon>Eukaryota</taxon>
        <taxon>Viridiplantae</taxon>
        <taxon>Streptophyta</taxon>
        <taxon>Embryophyta</taxon>
        <taxon>Tracheophyta</taxon>
        <taxon>Spermatophyta</taxon>
        <taxon>Magnoliopsida</taxon>
        <taxon>eudicotyledons</taxon>
        <taxon>Gunneridae</taxon>
        <taxon>Pentapetalae</taxon>
        <taxon>asterids</taxon>
        <taxon>campanulids</taxon>
        <taxon>Aquifoliales</taxon>
        <taxon>Aquifoliaceae</taxon>
        <taxon>Ilex</taxon>
    </lineage>
</organism>
<accession>A0ABC8S1A3</accession>
<reference evidence="5 6" key="1">
    <citation type="submission" date="2024-02" db="EMBL/GenBank/DDBJ databases">
        <authorList>
            <person name="Vignale AGUSTIN F."/>
            <person name="Sosa J E."/>
            <person name="Modenutti C."/>
        </authorList>
    </citation>
    <scope>NUCLEOTIDE SEQUENCE [LARGE SCALE GENOMIC DNA]</scope>
</reference>
<evidence type="ECO:0008006" key="7">
    <source>
        <dbReference type="Google" id="ProtNLM"/>
    </source>
</evidence>
<keyword evidence="6" id="KW-1185">Reference proteome</keyword>
<protein>
    <recommendedName>
        <fullName evidence="7">Indole-3-acetic acid-amido synthetase GH3.6</fullName>
    </recommendedName>
</protein>
<evidence type="ECO:0000313" key="6">
    <source>
        <dbReference type="Proteomes" id="UP001642360"/>
    </source>
</evidence>
<dbReference type="InterPro" id="IPR055378">
    <property type="entry name" value="GH3_C"/>
</dbReference>
<proteinExistence type="inferred from homology"/>
<dbReference type="InterPro" id="IPR055377">
    <property type="entry name" value="GH3_M"/>
</dbReference>
<sequence length="603" mass="67374">MMTDDEIINNIEDTTMDAGRHQLEALQTILEHNAGVAYLRPYLQGYPAPIDAATFRRSVPLSSYEDYADHIHQMADDDDDQPLLSVDPLFRDKFGEPEIDSLFRFNAIKSCLLFSSPGSGTSSANPKLIPYFDSTPSKAVSYLAHQGSAAMLRRLFPPRPSVHKNLLFFYAGNVTNTKGGYQAMAASAFSMHNKNSNPFRLLSIVVSPKEVILGSDVQQQMYCHLLCGLRHSNIVDGIQAPYASGLIRAFSLLEIKWEQLCEDLENGFPSVEIIDVAMRDSVIEVLSGSQPELLKRIRSICEKRDWGGILGKLWPNVRYVKCVSTGSMEQYYPKLKYYAGEIPLLGGDYYASECCVGINLDIMQPPELTRFVMLPSAAYFEFLPYDLTNNCLIDEETVDLSGVAVGKMYEMVVTTYRGLYRYRLGDIVKVTGFYNSSPQLEFVMRAPKTSREILTERDLVSAMASFQLVLKDVIAAEITEFASFLDLELDPKQLMIFIEVKEGCMLLQKDNLQESLIILKRCCSSLEDRLGGIYKVMKAGGEIGPLLVSIVKPGSFDRLLQEAIKNGAPASQYKPPKIIRNHKIADFMEAFAVVTVCLNSLDG</sequence>
<evidence type="ECO:0000256" key="2">
    <source>
        <dbReference type="ARBA" id="ARBA00022598"/>
    </source>
</evidence>
<evidence type="ECO:0000256" key="1">
    <source>
        <dbReference type="ARBA" id="ARBA00008068"/>
    </source>
</evidence>
<comment type="caution">
    <text evidence="5">The sequence shown here is derived from an EMBL/GenBank/DDBJ whole genome shotgun (WGS) entry which is preliminary data.</text>
</comment>
<feature type="domain" description="GH3 middle" evidence="3">
    <location>
        <begin position="371"/>
        <end position="445"/>
    </location>
</feature>
<dbReference type="Pfam" id="PF23572">
    <property type="entry name" value="GH3_C"/>
    <property type="match status" value="1"/>
</dbReference>
<feature type="domain" description="GH3 C-terminal" evidence="4">
    <location>
        <begin position="458"/>
        <end position="582"/>
    </location>
</feature>
<dbReference type="Proteomes" id="UP001642360">
    <property type="component" value="Unassembled WGS sequence"/>
</dbReference>
<gene>
    <name evidence="5" type="ORF">ILEXP_LOCUS19165</name>
</gene>
<dbReference type="EMBL" id="CAUOFW020002092">
    <property type="protein sequence ID" value="CAK9151006.1"/>
    <property type="molecule type" value="Genomic_DNA"/>
</dbReference>
<dbReference type="AlphaFoldDB" id="A0ABC8S1A3"/>
<dbReference type="PANTHER" id="PTHR31901:SF44">
    <property type="entry name" value="INDOLE-3-ACETIC ACID-AMIDO SYNTHETASE GH3.6-RELATED"/>
    <property type="match status" value="1"/>
</dbReference>
<dbReference type="PANTHER" id="PTHR31901">
    <property type="entry name" value="GH3 DOMAIN-CONTAINING PROTEIN"/>
    <property type="match status" value="1"/>
</dbReference>
<dbReference type="Pfam" id="PF03321">
    <property type="entry name" value="GH3"/>
    <property type="match status" value="2"/>
</dbReference>
<evidence type="ECO:0000259" key="3">
    <source>
        <dbReference type="Pfam" id="PF23571"/>
    </source>
</evidence>
<evidence type="ECO:0000259" key="4">
    <source>
        <dbReference type="Pfam" id="PF23572"/>
    </source>
</evidence>
<comment type="similarity">
    <text evidence="1">Belongs to the IAA-amido conjugating enzyme family.</text>
</comment>
<dbReference type="InterPro" id="IPR004993">
    <property type="entry name" value="GH3"/>
</dbReference>
<dbReference type="Pfam" id="PF23571">
    <property type="entry name" value="GH3_M"/>
    <property type="match status" value="1"/>
</dbReference>
<name>A0ABC8S1A3_9AQUA</name>
<keyword evidence="2" id="KW-0436">Ligase</keyword>
<dbReference type="GO" id="GO:0016874">
    <property type="term" value="F:ligase activity"/>
    <property type="evidence" value="ECO:0007669"/>
    <property type="project" value="UniProtKB-KW"/>
</dbReference>
<evidence type="ECO:0000313" key="5">
    <source>
        <dbReference type="EMBL" id="CAK9151006.1"/>
    </source>
</evidence>